<evidence type="ECO:0000256" key="6">
    <source>
        <dbReference type="SAM" id="Phobius"/>
    </source>
</evidence>
<evidence type="ECO:0000256" key="2">
    <source>
        <dbReference type="ARBA" id="ARBA00009399"/>
    </source>
</evidence>
<feature type="transmembrane region" description="Helical" evidence="6">
    <location>
        <begin position="72"/>
        <end position="93"/>
    </location>
</feature>
<dbReference type="InterPro" id="IPR051401">
    <property type="entry name" value="GtrA_CellWall_Glycosyl"/>
</dbReference>
<proteinExistence type="inferred from homology"/>
<gene>
    <name evidence="8" type="ORF">OKA05_08395</name>
</gene>
<dbReference type="Proteomes" id="UP001320876">
    <property type="component" value="Unassembled WGS sequence"/>
</dbReference>
<dbReference type="Pfam" id="PF04138">
    <property type="entry name" value="GtrA_DPMS_TM"/>
    <property type="match status" value="1"/>
</dbReference>
<reference evidence="8 9" key="1">
    <citation type="submission" date="2022-10" db="EMBL/GenBank/DDBJ databases">
        <title>Luteolibacter arcticus strain CCTCC AB 2014275, whole genome shotgun sequencing project.</title>
        <authorList>
            <person name="Zhao G."/>
            <person name="Shen L."/>
        </authorList>
    </citation>
    <scope>NUCLEOTIDE SEQUENCE [LARGE SCALE GENOMIC DNA]</scope>
    <source>
        <strain evidence="8 9">CCTCC AB 2014275</strain>
    </source>
</reference>
<evidence type="ECO:0000256" key="1">
    <source>
        <dbReference type="ARBA" id="ARBA00004141"/>
    </source>
</evidence>
<feature type="transmembrane region" description="Helical" evidence="6">
    <location>
        <begin position="7"/>
        <end position="27"/>
    </location>
</feature>
<dbReference type="PANTHER" id="PTHR38459:SF1">
    <property type="entry name" value="PROPHAGE BACTOPRENOL-LINKED GLUCOSE TRANSLOCASE HOMOLOG"/>
    <property type="match status" value="1"/>
</dbReference>
<dbReference type="RefSeq" id="WP_264486681.1">
    <property type="nucleotide sequence ID" value="NZ_JAPDDT010000003.1"/>
</dbReference>
<evidence type="ECO:0000256" key="5">
    <source>
        <dbReference type="ARBA" id="ARBA00023136"/>
    </source>
</evidence>
<protein>
    <submittedName>
        <fullName evidence="8">GtrA family protein</fullName>
    </submittedName>
</protein>
<sequence length="133" mass="14554">MSSLSQLTRFGCTGAAASAVHLCVVAALVPFELTPLAANVAGFAIAFHVSYHGHRSWTFRRPGGPREYKRMLAVSLLAFALNELLYAGLLKWTRLDYRVALGLVLLTVAAGTFAATRVWVFTREHRAAHQGNR</sequence>
<feature type="transmembrane region" description="Helical" evidence="6">
    <location>
        <begin position="33"/>
        <end position="51"/>
    </location>
</feature>
<evidence type="ECO:0000256" key="3">
    <source>
        <dbReference type="ARBA" id="ARBA00022692"/>
    </source>
</evidence>
<name>A0ABT3GG24_9BACT</name>
<feature type="transmembrane region" description="Helical" evidence="6">
    <location>
        <begin position="99"/>
        <end position="120"/>
    </location>
</feature>
<evidence type="ECO:0000256" key="4">
    <source>
        <dbReference type="ARBA" id="ARBA00022989"/>
    </source>
</evidence>
<keyword evidence="9" id="KW-1185">Reference proteome</keyword>
<organism evidence="8 9">
    <name type="scientific">Luteolibacter arcticus</name>
    <dbReference type="NCBI Taxonomy" id="1581411"/>
    <lineage>
        <taxon>Bacteria</taxon>
        <taxon>Pseudomonadati</taxon>
        <taxon>Verrucomicrobiota</taxon>
        <taxon>Verrucomicrobiia</taxon>
        <taxon>Verrucomicrobiales</taxon>
        <taxon>Verrucomicrobiaceae</taxon>
        <taxon>Luteolibacter</taxon>
    </lineage>
</organism>
<keyword evidence="5 6" id="KW-0472">Membrane</keyword>
<accession>A0ABT3GG24</accession>
<evidence type="ECO:0000313" key="9">
    <source>
        <dbReference type="Proteomes" id="UP001320876"/>
    </source>
</evidence>
<comment type="similarity">
    <text evidence="2">Belongs to the GtrA family.</text>
</comment>
<dbReference type="EMBL" id="JAPDDT010000003">
    <property type="protein sequence ID" value="MCW1922572.1"/>
    <property type="molecule type" value="Genomic_DNA"/>
</dbReference>
<dbReference type="PANTHER" id="PTHR38459">
    <property type="entry name" value="PROPHAGE BACTOPRENOL-LINKED GLUCOSE TRANSLOCASE HOMOLOG"/>
    <property type="match status" value="1"/>
</dbReference>
<evidence type="ECO:0000259" key="7">
    <source>
        <dbReference type="Pfam" id="PF04138"/>
    </source>
</evidence>
<dbReference type="InterPro" id="IPR007267">
    <property type="entry name" value="GtrA_DPMS_TM"/>
</dbReference>
<comment type="caution">
    <text evidence="8">The sequence shown here is derived from an EMBL/GenBank/DDBJ whole genome shotgun (WGS) entry which is preliminary data.</text>
</comment>
<keyword evidence="4 6" id="KW-1133">Transmembrane helix</keyword>
<keyword evidence="3 6" id="KW-0812">Transmembrane</keyword>
<evidence type="ECO:0000313" key="8">
    <source>
        <dbReference type="EMBL" id="MCW1922572.1"/>
    </source>
</evidence>
<comment type="subcellular location">
    <subcellularLocation>
        <location evidence="1">Membrane</location>
        <topology evidence="1">Multi-pass membrane protein</topology>
    </subcellularLocation>
</comment>
<feature type="domain" description="GtrA/DPMS transmembrane" evidence="7">
    <location>
        <begin position="9"/>
        <end position="121"/>
    </location>
</feature>